<sequence>MATSPYDQETRDRVVRMYLDELEAGAETKAAALRAVSAVTGVKRLFTVEGVVGV</sequence>
<gene>
    <name evidence="1" type="ORF">CUTER_02030</name>
</gene>
<dbReference type="OrthoDB" id="4426778at2"/>
<dbReference type="KEGG" id="cut:CUTER_02030"/>
<reference evidence="2" key="2">
    <citation type="submission" date="2015-05" db="EMBL/GenBank/DDBJ databases">
        <title>Complete genome sequence of Corynebacterium uterequi DSM 45634, isolated from the uterus of a maiden mare.</title>
        <authorList>
            <person name="Ruckert C."/>
            <person name="Albersmeier A."/>
            <person name="Winkler A."/>
            <person name="Tauch A."/>
        </authorList>
    </citation>
    <scope>NUCLEOTIDE SEQUENCE [LARGE SCALE GENOMIC DNA]</scope>
    <source>
        <strain evidence="2">DSM 45634</strain>
    </source>
</reference>
<dbReference type="InterPro" id="IPR036388">
    <property type="entry name" value="WH-like_DNA-bd_sf"/>
</dbReference>
<dbReference type="EMBL" id="CP011546">
    <property type="protein sequence ID" value="AKK10421.1"/>
    <property type="molecule type" value="Genomic_DNA"/>
</dbReference>
<organism evidence="1 2">
    <name type="scientific">Corynebacterium uterequi</name>
    <dbReference type="NCBI Taxonomy" id="1072256"/>
    <lineage>
        <taxon>Bacteria</taxon>
        <taxon>Bacillati</taxon>
        <taxon>Actinomycetota</taxon>
        <taxon>Actinomycetes</taxon>
        <taxon>Mycobacteriales</taxon>
        <taxon>Corynebacteriaceae</taxon>
        <taxon>Corynebacterium</taxon>
    </lineage>
</organism>
<name>A0A0G3HAN8_9CORY</name>
<proteinExistence type="predicted"/>
<accession>A0A0G3HAN8</accession>
<protein>
    <submittedName>
        <fullName evidence="1">Uncharacterized protein</fullName>
    </submittedName>
</protein>
<evidence type="ECO:0000313" key="2">
    <source>
        <dbReference type="Proteomes" id="UP000035548"/>
    </source>
</evidence>
<dbReference type="PATRIC" id="fig|1072256.5.peg.399"/>
<reference evidence="1 2" key="1">
    <citation type="journal article" date="2015" name="Genome Announc.">
        <title>Virulence Factor Genes Detected in the Complete Genome Sequence of Corynebacterium uterequi DSM 45634, Isolated from the Uterus of a Maiden Mare.</title>
        <authorList>
            <person name="Ruckert C."/>
            <person name="Kriete M."/>
            <person name="Jaenicke S."/>
            <person name="Winkler A."/>
            <person name="Tauch A."/>
        </authorList>
    </citation>
    <scope>NUCLEOTIDE SEQUENCE [LARGE SCALE GENOMIC DNA]</scope>
    <source>
        <strain evidence="1 2">DSM 45634</strain>
    </source>
</reference>
<dbReference type="AlphaFoldDB" id="A0A0G3HAN8"/>
<dbReference type="Proteomes" id="UP000035548">
    <property type="component" value="Chromosome"/>
</dbReference>
<dbReference type="Gene3D" id="1.10.10.10">
    <property type="entry name" value="Winged helix-like DNA-binding domain superfamily/Winged helix DNA-binding domain"/>
    <property type="match status" value="1"/>
</dbReference>
<dbReference type="RefSeq" id="WP_158408109.1">
    <property type="nucleotide sequence ID" value="NZ_CP011546.1"/>
</dbReference>
<evidence type="ECO:0000313" key="1">
    <source>
        <dbReference type="EMBL" id="AKK10421.1"/>
    </source>
</evidence>
<keyword evidence="2" id="KW-1185">Reference proteome</keyword>